<sequence>MIDADAQLAYGVSWAAYGIAFIVFFFMMKRLFRVLPLYGLRTLLLAALVVLFLTPVESPDVAGWWVPAWLFGGYEMILGDGDAVGLAIFNLGIAGLVMLLVWILDLVRYRLVSQRT</sequence>
<dbReference type="AlphaFoldDB" id="A0A5B0VKN8"/>
<evidence type="ECO:0000313" key="3">
    <source>
        <dbReference type="Proteomes" id="UP000323161"/>
    </source>
</evidence>
<feature type="transmembrane region" description="Helical" evidence="1">
    <location>
        <begin position="6"/>
        <end position="26"/>
    </location>
</feature>
<keyword evidence="3" id="KW-1185">Reference proteome</keyword>
<name>A0A5B0VKN8_9GAMM</name>
<evidence type="ECO:0000313" key="2">
    <source>
        <dbReference type="EMBL" id="KAA1175076.1"/>
    </source>
</evidence>
<keyword evidence="1" id="KW-1133">Transmembrane helix</keyword>
<dbReference type="Proteomes" id="UP000323161">
    <property type="component" value="Unassembled WGS sequence"/>
</dbReference>
<dbReference type="RefSeq" id="WP_149599497.1">
    <property type="nucleotide sequence ID" value="NZ_VTUU01000002.1"/>
</dbReference>
<organism evidence="2 3">
    <name type="scientific">Marinobacter salinexigens</name>
    <dbReference type="NCBI Taxonomy" id="2919747"/>
    <lineage>
        <taxon>Bacteria</taxon>
        <taxon>Pseudomonadati</taxon>
        <taxon>Pseudomonadota</taxon>
        <taxon>Gammaproteobacteria</taxon>
        <taxon>Pseudomonadales</taxon>
        <taxon>Marinobacteraceae</taxon>
        <taxon>Marinobacter</taxon>
    </lineage>
</organism>
<feature type="transmembrane region" description="Helical" evidence="1">
    <location>
        <begin position="83"/>
        <end position="107"/>
    </location>
</feature>
<feature type="transmembrane region" description="Helical" evidence="1">
    <location>
        <begin position="38"/>
        <end position="56"/>
    </location>
</feature>
<dbReference type="EMBL" id="VTUU01000002">
    <property type="protein sequence ID" value="KAA1175076.1"/>
    <property type="molecule type" value="Genomic_DNA"/>
</dbReference>
<accession>A0A5B0VKN8</accession>
<gene>
    <name evidence="2" type="ORF">FWJ25_06820</name>
</gene>
<protein>
    <submittedName>
        <fullName evidence="2">Uncharacterized protein</fullName>
    </submittedName>
</protein>
<proteinExistence type="predicted"/>
<reference evidence="2 3" key="1">
    <citation type="submission" date="2019-08" db="EMBL/GenBank/DDBJ databases">
        <title>Marinobacter ZYF650 sp. nov., a marine bacterium isolated from seawater of the Mariana trench.</title>
        <authorList>
            <person name="Ahmad W."/>
        </authorList>
    </citation>
    <scope>NUCLEOTIDE SEQUENCE [LARGE SCALE GENOMIC DNA]</scope>
    <source>
        <strain evidence="2 3">ZYF650</strain>
    </source>
</reference>
<keyword evidence="1" id="KW-0812">Transmembrane</keyword>
<keyword evidence="1" id="KW-0472">Membrane</keyword>
<comment type="caution">
    <text evidence="2">The sequence shown here is derived from an EMBL/GenBank/DDBJ whole genome shotgun (WGS) entry which is preliminary data.</text>
</comment>
<evidence type="ECO:0000256" key="1">
    <source>
        <dbReference type="SAM" id="Phobius"/>
    </source>
</evidence>